<accession>A0A818IYI9</accession>
<comment type="caution">
    <text evidence="1">The sequence shown here is derived from an EMBL/GenBank/DDBJ whole genome shotgun (WGS) entry which is preliminary data.</text>
</comment>
<organism evidence="1 2">
    <name type="scientific">Rotaria socialis</name>
    <dbReference type="NCBI Taxonomy" id="392032"/>
    <lineage>
        <taxon>Eukaryota</taxon>
        <taxon>Metazoa</taxon>
        <taxon>Spiralia</taxon>
        <taxon>Gnathifera</taxon>
        <taxon>Rotifera</taxon>
        <taxon>Eurotatoria</taxon>
        <taxon>Bdelloidea</taxon>
        <taxon>Philodinida</taxon>
        <taxon>Philodinidae</taxon>
        <taxon>Rotaria</taxon>
    </lineage>
</organism>
<name>A0A818IYI9_9BILA</name>
<protein>
    <submittedName>
        <fullName evidence="1">Uncharacterized protein</fullName>
    </submittedName>
</protein>
<proteinExistence type="predicted"/>
<dbReference type="AlphaFoldDB" id="A0A818IYI9"/>
<reference evidence="1" key="1">
    <citation type="submission" date="2021-02" db="EMBL/GenBank/DDBJ databases">
        <authorList>
            <person name="Nowell W R."/>
        </authorList>
    </citation>
    <scope>NUCLEOTIDE SEQUENCE</scope>
</reference>
<sequence length="376" mass="43664">MFATIKSSNTGKRFIDDGLFDRLDNQKLERFCLQILPSIRHRIEWLGVEASSMESILLCTSYPSLYGLGLHGIEENTALRIFTDETPLTRLLQDKITSLVIDTILSEDTFTEGAKRADVFACILILFSKLECLHYGSSDWDQPLFQIPATISSSTLLELHVILETFTDCLYLLDGRFNSLQKLFVDVCRIVSPRIIIDNQKQIPNLKHFCSIVNGIQIKELNLHLVVYCEKRFIDDYDLKRNIISHLLQLNKFVFNIQSRLPLNDQAYLSSNEHCQRSFNGFKNNKIISCVDYFPDRKEGHCHIYSYPYPAKYYEYITNNFQDGLFKYVREVSLYDERPFEHEFFVKIAKSFPLMEQLTVYNDKPQKKGVVVGIAL</sequence>
<dbReference type="Proteomes" id="UP000663865">
    <property type="component" value="Unassembled WGS sequence"/>
</dbReference>
<dbReference type="EMBL" id="CAJNYV010003073">
    <property type="protein sequence ID" value="CAF3532668.1"/>
    <property type="molecule type" value="Genomic_DNA"/>
</dbReference>
<feature type="non-terminal residue" evidence="1">
    <location>
        <position position="1"/>
    </location>
</feature>
<gene>
    <name evidence="1" type="ORF">KIK155_LOCUS17541</name>
</gene>
<evidence type="ECO:0000313" key="1">
    <source>
        <dbReference type="EMBL" id="CAF3532668.1"/>
    </source>
</evidence>
<evidence type="ECO:0000313" key="2">
    <source>
        <dbReference type="Proteomes" id="UP000663865"/>
    </source>
</evidence>